<sequence length="202" mass="21693">MATLVTQLIYKELPPHRASTPPPMVPHAAQTRTVPARSGVDLAARVVCLFCLPDILGHLEFPVISTWQLERWLVWAGRPRGSGRSSNSGRQNPRENPLHTGNPLLSPVSTVFPGGCVCLHGEATVLSPPVSSAEARGGSSAWKPWGPCELKEGTSSAPVSPACLDPSPPRRHPAPQRAEGRGPEAPRRPERGSTEGFLYPEQ</sequence>
<gene>
    <name evidence="1" type="ORF">DPEC_G00297710</name>
</gene>
<reference evidence="1" key="1">
    <citation type="submission" date="2021-05" db="EMBL/GenBank/DDBJ databases">
        <authorList>
            <person name="Pan Q."/>
            <person name="Jouanno E."/>
            <person name="Zahm M."/>
            <person name="Klopp C."/>
            <person name="Cabau C."/>
            <person name="Louis A."/>
            <person name="Berthelot C."/>
            <person name="Parey E."/>
            <person name="Roest Crollius H."/>
            <person name="Montfort J."/>
            <person name="Robinson-Rechavi M."/>
            <person name="Bouchez O."/>
            <person name="Lampietro C."/>
            <person name="Lopez Roques C."/>
            <person name="Donnadieu C."/>
            <person name="Postlethwait J."/>
            <person name="Bobe J."/>
            <person name="Dillon D."/>
            <person name="Chandos A."/>
            <person name="von Hippel F."/>
            <person name="Guiguen Y."/>
        </authorList>
    </citation>
    <scope>NUCLEOTIDE SEQUENCE</scope>
    <source>
        <strain evidence="1">YG-Jan2019</strain>
    </source>
</reference>
<proteinExistence type="predicted"/>
<dbReference type="Proteomes" id="UP001157502">
    <property type="component" value="Chromosome 28"/>
</dbReference>
<keyword evidence="2" id="KW-1185">Reference proteome</keyword>
<dbReference type="EMBL" id="CM055755">
    <property type="protein sequence ID" value="KAJ7990187.1"/>
    <property type="molecule type" value="Genomic_DNA"/>
</dbReference>
<accession>A0ACC2FFS1</accession>
<protein>
    <submittedName>
        <fullName evidence="1">Uncharacterized protein</fullName>
    </submittedName>
</protein>
<evidence type="ECO:0000313" key="1">
    <source>
        <dbReference type="EMBL" id="KAJ7990187.1"/>
    </source>
</evidence>
<name>A0ACC2FFS1_DALPE</name>
<comment type="caution">
    <text evidence="1">The sequence shown here is derived from an EMBL/GenBank/DDBJ whole genome shotgun (WGS) entry which is preliminary data.</text>
</comment>
<organism evidence="1 2">
    <name type="scientific">Dallia pectoralis</name>
    <name type="common">Alaska blackfish</name>
    <dbReference type="NCBI Taxonomy" id="75939"/>
    <lineage>
        <taxon>Eukaryota</taxon>
        <taxon>Metazoa</taxon>
        <taxon>Chordata</taxon>
        <taxon>Craniata</taxon>
        <taxon>Vertebrata</taxon>
        <taxon>Euteleostomi</taxon>
        <taxon>Actinopterygii</taxon>
        <taxon>Neopterygii</taxon>
        <taxon>Teleostei</taxon>
        <taxon>Protacanthopterygii</taxon>
        <taxon>Esociformes</taxon>
        <taxon>Umbridae</taxon>
        <taxon>Dallia</taxon>
    </lineage>
</organism>
<evidence type="ECO:0000313" key="2">
    <source>
        <dbReference type="Proteomes" id="UP001157502"/>
    </source>
</evidence>